<evidence type="ECO:0000313" key="1">
    <source>
        <dbReference type="EnsemblMetazoa" id="MESCA003865-PA"/>
    </source>
</evidence>
<sequence>MSEKNKIEESLSGCLLVFISFRDRIRVIMLLSMLLQNLGKVDRTADEIFDEHLTNFTKQNASASKLQKEFNNYIRCPLN</sequence>
<dbReference type="Gene3D" id="1.20.1270.60">
    <property type="entry name" value="Arfaptin homology (AH) domain/BAR domain"/>
    <property type="match status" value="1"/>
</dbReference>
<accession>T1GK50</accession>
<dbReference type="HOGENOM" id="CLU_2608759_0_0_1"/>
<keyword evidence="2" id="KW-1185">Reference proteome</keyword>
<protein>
    <submittedName>
        <fullName evidence="1">Uncharacterized protein</fullName>
    </submittedName>
</protein>
<dbReference type="SUPFAM" id="SSF103657">
    <property type="entry name" value="BAR/IMD domain-like"/>
    <property type="match status" value="1"/>
</dbReference>
<reference evidence="2" key="1">
    <citation type="submission" date="2013-02" db="EMBL/GenBank/DDBJ databases">
        <authorList>
            <person name="Hughes D."/>
        </authorList>
    </citation>
    <scope>NUCLEOTIDE SEQUENCE</scope>
    <source>
        <strain>Durham</strain>
        <strain evidence="2">NC isolate 2 -- Noor lab</strain>
    </source>
</reference>
<dbReference type="EMBL" id="CAQQ02076235">
    <property type="status" value="NOT_ANNOTATED_CDS"/>
    <property type="molecule type" value="Genomic_DNA"/>
</dbReference>
<dbReference type="EnsemblMetazoa" id="MESCA003865-RA">
    <property type="protein sequence ID" value="MESCA003865-PA"/>
    <property type="gene ID" value="MESCA003865"/>
</dbReference>
<proteinExistence type="predicted"/>
<dbReference type="EMBL" id="CAQQ02076234">
    <property type="status" value="NOT_ANNOTATED_CDS"/>
    <property type="molecule type" value="Genomic_DNA"/>
</dbReference>
<dbReference type="Proteomes" id="UP000015102">
    <property type="component" value="Unassembled WGS sequence"/>
</dbReference>
<dbReference type="AlphaFoldDB" id="T1GK50"/>
<evidence type="ECO:0000313" key="2">
    <source>
        <dbReference type="Proteomes" id="UP000015102"/>
    </source>
</evidence>
<dbReference type="EMBL" id="CAQQ02076238">
    <property type="status" value="NOT_ANNOTATED_CDS"/>
    <property type="molecule type" value="Genomic_DNA"/>
</dbReference>
<reference evidence="1" key="2">
    <citation type="submission" date="2015-06" db="UniProtKB">
        <authorList>
            <consortium name="EnsemblMetazoa"/>
        </authorList>
    </citation>
    <scope>IDENTIFICATION</scope>
</reference>
<dbReference type="STRING" id="36166.T1GK50"/>
<dbReference type="InterPro" id="IPR027267">
    <property type="entry name" value="AH/BAR_dom_sf"/>
</dbReference>
<name>T1GK50_MEGSC</name>
<dbReference type="EMBL" id="CAQQ02076237">
    <property type="status" value="NOT_ANNOTATED_CDS"/>
    <property type="molecule type" value="Genomic_DNA"/>
</dbReference>
<organism evidence="1 2">
    <name type="scientific">Megaselia scalaris</name>
    <name type="common">Humpbacked fly</name>
    <name type="synonym">Phora scalaris</name>
    <dbReference type="NCBI Taxonomy" id="36166"/>
    <lineage>
        <taxon>Eukaryota</taxon>
        <taxon>Metazoa</taxon>
        <taxon>Ecdysozoa</taxon>
        <taxon>Arthropoda</taxon>
        <taxon>Hexapoda</taxon>
        <taxon>Insecta</taxon>
        <taxon>Pterygota</taxon>
        <taxon>Neoptera</taxon>
        <taxon>Endopterygota</taxon>
        <taxon>Diptera</taxon>
        <taxon>Brachycera</taxon>
        <taxon>Muscomorpha</taxon>
        <taxon>Platypezoidea</taxon>
        <taxon>Phoridae</taxon>
        <taxon>Megaseliini</taxon>
        <taxon>Megaselia</taxon>
    </lineage>
</organism>
<dbReference type="EMBL" id="CAQQ02076236">
    <property type="status" value="NOT_ANNOTATED_CDS"/>
    <property type="molecule type" value="Genomic_DNA"/>
</dbReference>